<accession>A0AA48L165</accession>
<gene>
    <name evidence="2" type="ORF">CcaverHIS019_0204970</name>
</gene>
<dbReference type="AlphaFoldDB" id="A0AA48L165"/>
<evidence type="ECO:0000313" key="2">
    <source>
        <dbReference type="EMBL" id="BEI89135.1"/>
    </source>
</evidence>
<evidence type="ECO:0000256" key="1">
    <source>
        <dbReference type="SAM" id="MobiDB-lite"/>
    </source>
</evidence>
<dbReference type="GeneID" id="85493006"/>
<organism evidence="2 3">
    <name type="scientific">Cutaneotrichosporon cavernicola</name>
    <dbReference type="NCBI Taxonomy" id="279322"/>
    <lineage>
        <taxon>Eukaryota</taxon>
        <taxon>Fungi</taxon>
        <taxon>Dikarya</taxon>
        <taxon>Basidiomycota</taxon>
        <taxon>Agaricomycotina</taxon>
        <taxon>Tremellomycetes</taxon>
        <taxon>Trichosporonales</taxon>
        <taxon>Trichosporonaceae</taxon>
        <taxon>Cutaneotrichosporon</taxon>
    </lineage>
</organism>
<sequence>MGHISATGPVMTPKRSRGDEGPRRSKRIKKQTPRYTSDSELSLSDSESQPTSSGTVVVGDLGKDIKTRNTHKANVLKDKKSVQFKTEAPPVPPSPISPMSPREAATLAHLADTMEAPKYWNYAVPTAESHTANINSGILELLGTVARLGSTLDQVLGHLGVLGVSNAGLEDKAAAILKHLQESK</sequence>
<reference evidence="2" key="1">
    <citation type="journal article" date="2023" name="BMC Genomics">
        <title>Chromosome-level genome assemblies of Cutaneotrichosporon spp. (Trichosporonales, Basidiomycota) reveal imbalanced evolution between nucleotide sequences and chromosome synteny.</title>
        <authorList>
            <person name="Kobayashi Y."/>
            <person name="Kayamori A."/>
            <person name="Aoki K."/>
            <person name="Shiwa Y."/>
            <person name="Matsutani M."/>
            <person name="Fujita N."/>
            <person name="Sugita T."/>
            <person name="Iwasaki W."/>
            <person name="Tanaka N."/>
            <person name="Takashima M."/>
        </authorList>
    </citation>
    <scope>NUCLEOTIDE SEQUENCE</scope>
    <source>
        <strain evidence="2">HIS019</strain>
    </source>
</reference>
<dbReference type="RefSeq" id="XP_060454401.1">
    <property type="nucleotide sequence ID" value="XM_060597515.1"/>
</dbReference>
<proteinExistence type="predicted"/>
<dbReference type="EMBL" id="AP028213">
    <property type="protein sequence ID" value="BEI89135.1"/>
    <property type="molecule type" value="Genomic_DNA"/>
</dbReference>
<evidence type="ECO:0000313" key="3">
    <source>
        <dbReference type="Proteomes" id="UP001233271"/>
    </source>
</evidence>
<name>A0AA48L165_9TREE</name>
<feature type="region of interest" description="Disordered" evidence="1">
    <location>
        <begin position="1"/>
        <end position="101"/>
    </location>
</feature>
<feature type="compositionally biased region" description="Low complexity" evidence="1">
    <location>
        <begin position="38"/>
        <end position="48"/>
    </location>
</feature>
<keyword evidence="3" id="KW-1185">Reference proteome</keyword>
<feature type="compositionally biased region" description="Pro residues" evidence="1">
    <location>
        <begin position="89"/>
        <end position="98"/>
    </location>
</feature>
<protein>
    <submittedName>
        <fullName evidence="2">Uncharacterized protein</fullName>
    </submittedName>
</protein>
<dbReference type="Proteomes" id="UP001233271">
    <property type="component" value="Chromosome 2"/>
</dbReference>
<dbReference type="KEGG" id="ccac:CcaHIS019_0204970"/>